<comment type="caution">
    <text evidence="1">The sequence shown here is derived from an EMBL/GenBank/DDBJ whole genome shotgun (WGS) entry which is preliminary data.</text>
</comment>
<accession>A0AA90QSE1</accession>
<evidence type="ECO:0000313" key="1">
    <source>
        <dbReference type="EMBL" id="MDQ6595639.1"/>
    </source>
</evidence>
<name>A0AA90QSE1_9BACI</name>
<dbReference type="Proteomes" id="UP001178888">
    <property type="component" value="Unassembled WGS sequence"/>
</dbReference>
<sequence length="45" mass="5236">MNMIRDLVDKCISCHQELAPCERNRSECLDCRDKTIEAYGDDSEE</sequence>
<dbReference type="AlphaFoldDB" id="A0AA90QSE1"/>
<keyword evidence="2" id="KW-1185">Reference proteome</keyword>
<reference evidence="1" key="1">
    <citation type="submission" date="2023-08" db="EMBL/GenBank/DDBJ databases">
        <title>Nitrogen cycling bacteria in agricultural field soils.</title>
        <authorList>
            <person name="Jang J."/>
        </authorList>
    </citation>
    <scope>NUCLEOTIDE SEQUENCE</scope>
    <source>
        <strain evidence="1">PS3-36</strain>
    </source>
</reference>
<dbReference type="EMBL" id="JAVGVR010000001">
    <property type="protein sequence ID" value="MDQ6595639.1"/>
    <property type="molecule type" value="Genomic_DNA"/>
</dbReference>
<dbReference type="RefSeq" id="WP_155925532.1">
    <property type="nucleotide sequence ID" value="NZ_JAVGVR010000001.1"/>
</dbReference>
<organism evidence="1 2">
    <name type="scientific">Bacillus salipaludis</name>
    <dbReference type="NCBI Taxonomy" id="2547811"/>
    <lineage>
        <taxon>Bacteria</taxon>
        <taxon>Bacillati</taxon>
        <taxon>Bacillota</taxon>
        <taxon>Bacilli</taxon>
        <taxon>Bacillales</taxon>
        <taxon>Bacillaceae</taxon>
        <taxon>Bacillus</taxon>
    </lineage>
</organism>
<proteinExistence type="predicted"/>
<gene>
    <name evidence="1" type="ORF">RCG21_04355</name>
</gene>
<evidence type="ECO:0000313" key="2">
    <source>
        <dbReference type="Proteomes" id="UP001178888"/>
    </source>
</evidence>
<protein>
    <submittedName>
        <fullName evidence="1">Uncharacterized protein</fullName>
    </submittedName>
</protein>